<comment type="caution">
    <text evidence="2">The sequence shown here is derived from an EMBL/GenBank/DDBJ whole genome shotgun (WGS) entry which is preliminary data.</text>
</comment>
<organism evidence="2 3">
    <name type="scientific">Planoprotostelium fungivorum</name>
    <dbReference type="NCBI Taxonomy" id="1890364"/>
    <lineage>
        <taxon>Eukaryota</taxon>
        <taxon>Amoebozoa</taxon>
        <taxon>Evosea</taxon>
        <taxon>Variosea</taxon>
        <taxon>Cavosteliida</taxon>
        <taxon>Cavosteliaceae</taxon>
        <taxon>Planoprotostelium</taxon>
    </lineage>
</organism>
<dbReference type="Proteomes" id="UP000241769">
    <property type="component" value="Unassembled WGS sequence"/>
</dbReference>
<gene>
    <name evidence="2" type="ORF">PROFUN_16791</name>
</gene>
<evidence type="ECO:0000313" key="3">
    <source>
        <dbReference type="Proteomes" id="UP000241769"/>
    </source>
</evidence>
<proteinExistence type="predicted"/>
<feature type="region of interest" description="Disordered" evidence="1">
    <location>
        <begin position="1"/>
        <end position="22"/>
    </location>
</feature>
<evidence type="ECO:0000313" key="2">
    <source>
        <dbReference type="EMBL" id="PRP73357.1"/>
    </source>
</evidence>
<dbReference type="EMBL" id="MDYQ01000619">
    <property type="protein sequence ID" value="PRP73357.1"/>
    <property type="molecule type" value="Genomic_DNA"/>
</dbReference>
<protein>
    <submittedName>
        <fullName evidence="2">Uncharacterized protein</fullName>
    </submittedName>
</protein>
<name>A0A2P6MNT0_9EUKA</name>
<keyword evidence="3" id="KW-1185">Reference proteome</keyword>
<accession>A0A2P6MNT0</accession>
<reference evidence="2 3" key="1">
    <citation type="journal article" date="2018" name="Genome Biol. Evol.">
        <title>Multiple Roots of Fruiting Body Formation in Amoebozoa.</title>
        <authorList>
            <person name="Hillmann F."/>
            <person name="Forbes G."/>
            <person name="Novohradska S."/>
            <person name="Ferling I."/>
            <person name="Riege K."/>
            <person name="Groth M."/>
            <person name="Westermann M."/>
            <person name="Marz M."/>
            <person name="Spaller T."/>
            <person name="Winckler T."/>
            <person name="Schaap P."/>
            <person name="Glockner G."/>
        </authorList>
    </citation>
    <scope>NUCLEOTIDE SEQUENCE [LARGE SCALE GENOMIC DNA]</scope>
    <source>
        <strain evidence="2 3">Jena</strain>
    </source>
</reference>
<dbReference type="InParanoid" id="A0A2P6MNT0"/>
<dbReference type="AlphaFoldDB" id="A0A2P6MNT0"/>
<evidence type="ECO:0000256" key="1">
    <source>
        <dbReference type="SAM" id="MobiDB-lite"/>
    </source>
</evidence>
<sequence length="166" mass="19370">MFFADDNRNTRHKAHPQTKDLQRRSCLETVSETVSTRQRRDKQVLSRTVSRPSRFYSFSFRGTPGTNPLQDHAPRVEREESKDIERLLAKACHMTTRDEKNLRMAVDITSAVTSQTWLGYHRKAIWTTFSLKRANALEQFSDFNPRATEVYPLPHLGYDLTDQQLI</sequence>